<evidence type="ECO:0000313" key="1">
    <source>
        <dbReference type="EMBL" id="KAF3539658.1"/>
    </source>
</evidence>
<evidence type="ECO:0000313" key="2">
    <source>
        <dbReference type="Proteomes" id="UP000712600"/>
    </source>
</evidence>
<protein>
    <submittedName>
        <fullName evidence="1">Uncharacterized protein</fullName>
    </submittedName>
</protein>
<sequence>MSLARILDHELFLGVIVTGIRFSRYDASHSGLESKGLWVLTTSELARFESKRDHAKRSMLSRGEFLGLLFSFLTHRVPFLLLVSGPNTCGARDPCCNCYKTFVFPFKVVW</sequence>
<name>A0A8S9QLU8_BRACR</name>
<dbReference type="AlphaFoldDB" id="A0A8S9QLU8"/>
<organism evidence="1 2">
    <name type="scientific">Brassica cretica</name>
    <name type="common">Mustard</name>
    <dbReference type="NCBI Taxonomy" id="69181"/>
    <lineage>
        <taxon>Eukaryota</taxon>
        <taxon>Viridiplantae</taxon>
        <taxon>Streptophyta</taxon>
        <taxon>Embryophyta</taxon>
        <taxon>Tracheophyta</taxon>
        <taxon>Spermatophyta</taxon>
        <taxon>Magnoliopsida</taxon>
        <taxon>eudicotyledons</taxon>
        <taxon>Gunneridae</taxon>
        <taxon>Pentapetalae</taxon>
        <taxon>rosids</taxon>
        <taxon>malvids</taxon>
        <taxon>Brassicales</taxon>
        <taxon>Brassicaceae</taxon>
        <taxon>Brassiceae</taxon>
        <taxon>Brassica</taxon>
    </lineage>
</organism>
<gene>
    <name evidence="1" type="ORF">F2Q69_00023813</name>
</gene>
<dbReference type="Proteomes" id="UP000712600">
    <property type="component" value="Unassembled WGS sequence"/>
</dbReference>
<reference evidence="1" key="1">
    <citation type="submission" date="2019-12" db="EMBL/GenBank/DDBJ databases">
        <title>Genome sequencing and annotation of Brassica cretica.</title>
        <authorList>
            <person name="Studholme D.J."/>
            <person name="Sarris P."/>
        </authorList>
    </citation>
    <scope>NUCLEOTIDE SEQUENCE</scope>
    <source>
        <strain evidence="1">PFS-109/04</strain>
        <tissue evidence="1">Leaf</tissue>
    </source>
</reference>
<accession>A0A8S9QLU8</accession>
<dbReference type="EMBL" id="QGKX02001290">
    <property type="protein sequence ID" value="KAF3539658.1"/>
    <property type="molecule type" value="Genomic_DNA"/>
</dbReference>
<proteinExistence type="predicted"/>
<comment type="caution">
    <text evidence="1">The sequence shown here is derived from an EMBL/GenBank/DDBJ whole genome shotgun (WGS) entry which is preliminary data.</text>
</comment>